<protein>
    <recommendedName>
        <fullName evidence="2">C2H2-type domain-containing protein</fullName>
    </recommendedName>
</protein>
<dbReference type="Pfam" id="PF18759">
    <property type="entry name" value="Plavaka"/>
    <property type="match status" value="1"/>
</dbReference>
<dbReference type="Proteomes" id="UP001175226">
    <property type="component" value="Unassembled WGS sequence"/>
</dbReference>
<dbReference type="PROSITE" id="PS00028">
    <property type="entry name" value="ZINC_FINGER_C2H2_1"/>
    <property type="match status" value="1"/>
</dbReference>
<evidence type="ECO:0000313" key="3">
    <source>
        <dbReference type="EMBL" id="KAK0421803.1"/>
    </source>
</evidence>
<feature type="compositionally biased region" description="Low complexity" evidence="1">
    <location>
        <begin position="27"/>
        <end position="36"/>
    </location>
</feature>
<dbReference type="AlphaFoldDB" id="A0AA39M5R9"/>
<dbReference type="InterPro" id="IPR013087">
    <property type="entry name" value="Znf_C2H2_type"/>
</dbReference>
<keyword evidence="4" id="KW-1185">Reference proteome</keyword>
<evidence type="ECO:0000313" key="4">
    <source>
        <dbReference type="Proteomes" id="UP001175226"/>
    </source>
</evidence>
<feature type="region of interest" description="Disordered" evidence="1">
    <location>
        <begin position="19"/>
        <end position="82"/>
    </location>
</feature>
<reference evidence="3" key="1">
    <citation type="submission" date="2023-06" db="EMBL/GenBank/DDBJ databases">
        <authorList>
            <consortium name="Lawrence Berkeley National Laboratory"/>
            <person name="Ahrendt S."/>
            <person name="Sahu N."/>
            <person name="Indic B."/>
            <person name="Wong-Bajracharya J."/>
            <person name="Merenyi Z."/>
            <person name="Ke H.-M."/>
            <person name="Monk M."/>
            <person name="Kocsube S."/>
            <person name="Drula E."/>
            <person name="Lipzen A."/>
            <person name="Balint B."/>
            <person name="Henrissat B."/>
            <person name="Andreopoulos B."/>
            <person name="Martin F.M."/>
            <person name="Harder C.B."/>
            <person name="Rigling D."/>
            <person name="Ford K.L."/>
            <person name="Foster G.D."/>
            <person name="Pangilinan J."/>
            <person name="Papanicolaou A."/>
            <person name="Barry K."/>
            <person name="LaButti K."/>
            <person name="Viragh M."/>
            <person name="Koriabine M."/>
            <person name="Yan M."/>
            <person name="Riley R."/>
            <person name="Champramary S."/>
            <person name="Plett K.L."/>
            <person name="Tsai I.J."/>
            <person name="Slot J."/>
            <person name="Sipos G."/>
            <person name="Plett J."/>
            <person name="Nagy L.G."/>
            <person name="Grigoriev I.V."/>
        </authorList>
    </citation>
    <scope>NUCLEOTIDE SEQUENCE</scope>
    <source>
        <strain evidence="3">FPL87.14</strain>
    </source>
</reference>
<gene>
    <name evidence="3" type="ORF">EV421DRAFT_1953053</name>
</gene>
<organism evidence="3 4">
    <name type="scientific">Armillaria borealis</name>
    <dbReference type="NCBI Taxonomy" id="47425"/>
    <lineage>
        <taxon>Eukaryota</taxon>
        <taxon>Fungi</taxon>
        <taxon>Dikarya</taxon>
        <taxon>Basidiomycota</taxon>
        <taxon>Agaricomycotina</taxon>
        <taxon>Agaricomycetes</taxon>
        <taxon>Agaricomycetidae</taxon>
        <taxon>Agaricales</taxon>
        <taxon>Marasmiineae</taxon>
        <taxon>Physalacriaceae</taxon>
        <taxon>Armillaria</taxon>
    </lineage>
</organism>
<feature type="domain" description="C2H2-type" evidence="2">
    <location>
        <begin position="3"/>
        <end position="26"/>
    </location>
</feature>
<dbReference type="EMBL" id="JAUEPT010000289">
    <property type="protein sequence ID" value="KAK0421803.1"/>
    <property type="molecule type" value="Genomic_DNA"/>
</dbReference>
<feature type="compositionally biased region" description="Basic and acidic residues" evidence="1">
    <location>
        <begin position="47"/>
        <end position="57"/>
    </location>
</feature>
<feature type="compositionally biased region" description="Polar residues" evidence="1">
    <location>
        <begin position="65"/>
        <end position="76"/>
    </location>
</feature>
<proteinExistence type="predicted"/>
<feature type="non-terminal residue" evidence="3">
    <location>
        <position position="1"/>
    </location>
</feature>
<evidence type="ECO:0000256" key="1">
    <source>
        <dbReference type="SAM" id="MobiDB-lite"/>
    </source>
</evidence>
<name>A0AA39M5R9_9AGAR</name>
<dbReference type="InterPro" id="IPR041078">
    <property type="entry name" value="Plavaka"/>
</dbReference>
<comment type="caution">
    <text evidence="3">The sequence shown here is derived from an EMBL/GenBank/DDBJ whole genome shotgun (WGS) entry which is preliminary data.</text>
</comment>
<accession>A0AA39M5R9</accession>
<sequence>LSCPYSRCNQTFRTQYGRTQHINAKHSAISSASSSRAPPPSPTADPLAERGDFEDFRAPSPADIDSNTASPGPQRNDNPELRQRAGTRNYHPYLSGTPCDHNGVYLPPNTPPSPLPIPENVSAPFSDCVQFRIADFLFRKVEMSQGNTDELMELWSLTMREHNAFGPFEDHSDMNKLIDNIQQGDAPWKCFVTRVDSNLPADAPNWQRDQYQIWYRDPDTVISNLLSSPDFCSEFDASPYVHIGPDGKRRWCDFMSGNYAWTQSTRIYMDNPATEGAMYIGIILGSDKTTVSVATGNVEYHPLYISIGNIHNSARRGHRNAVIPIGFLAIPKSDRKYDDNPAFRLFKKQLYHVSIAAILRSLKPAMTEPVVRRCPDGHYRRVIYDLASFIADYPEQVLLSGIVSGWCAKCTALPSDLDGPSDRRTQELTEILLEEFGGNDGQVLWHNYGIDENTIPFTFEFPRADIHVMLTSDLLHQVIKGSFKDHLVEWVGEYLVISEGKERARQIMDDIDRRIAATPTFPGLRRFPQGRRFKQWTGDDSKALMKVYLPAVADYLPDEMMQCLASFLDFCYLVRRADFDEDTLEQIDMAVARFHLHRNVFITTGVRDTLSLPRQHSLVHYRQHIINFGAPNGLCSSITESRHITAVKKPWRRSNRYNALSQMLLTNQRLDKLTALRAELASLGLVTPNHAPPPDPFETESEDVGAVDEPVLAEVKLAATKERAYPRRLERLAAYIHHPELTSLTRRFLHDQIRADTDLSSDVIDLEDCPEIISNVYVYHSAVASFYAPSDISGVRGMRRERIRCTPSWRRRPRRDCAFVVEDQNQSGFSGMSVVRVLLLFSFVHDDITYPCALVHWFKTHGQHPDRKTGMWIVKPDTYYRCPVLTVIHLDSLLRGAHLIPVYGSHTIPPKFDHTYSLDCFRAFYVNKYADHHTNEIIF</sequence>
<evidence type="ECO:0000259" key="2">
    <source>
        <dbReference type="PROSITE" id="PS00028"/>
    </source>
</evidence>
<feature type="non-terminal residue" evidence="3">
    <location>
        <position position="939"/>
    </location>
</feature>